<dbReference type="SUPFAM" id="SSF55874">
    <property type="entry name" value="ATPase domain of HSP90 chaperone/DNA topoisomerase II/histidine kinase"/>
    <property type="match status" value="1"/>
</dbReference>
<keyword evidence="1" id="KW-0723">Serine/threonine-protein kinase</keyword>
<comment type="caution">
    <text evidence="3">The sequence shown here is derived from an EMBL/GenBank/DDBJ whole genome shotgun (WGS) entry which is preliminary data.</text>
</comment>
<keyword evidence="4" id="KW-1185">Reference proteome</keyword>
<dbReference type="InterPro" id="IPR036890">
    <property type="entry name" value="HATPase_C_sf"/>
</dbReference>
<keyword evidence="1" id="KW-0808">Transferase</keyword>
<gene>
    <name evidence="3" type="ORF">ACFQ11_13430</name>
</gene>
<dbReference type="CDD" id="cd16936">
    <property type="entry name" value="HATPase_RsbW-like"/>
    <property type="match status" value="1"/>
</dbReference>
<reference evidence="4" key="1">
    <citation type="journal article" date="2019" name="Int. J. Syst. Evol. Microbiol.">
        <title>The Global Catalogue of Microorganisms (GCM) 10K type strain sequencing project: providing services to taxonomists for standard genome sequencing and annotation.</title>
        <authorList>
            <consortium name="The Broad Institute Genomics Platform"/>
            <consortium name="The Broad Institute Genome Sequencing Center for Infectious Disease"/>
            <person name="Wu L."/>
            <person name="Ma J."/>
        </authorList>
    </citation>
    <scope>NUCLEOTIDE SEQUENCE [LARGE SCALE GENOMIC DNA]</scope>
    <source>
        <strain evidence="4">JCM 31202</strain>
    </source>
</reference>
<evidence type="ECO:0000313" key="4">
    <source>
        <dbReference type="Proteomes" id="UP001596972"/>
    </source>
</evidence>
<dbReference type="InterPro" id="IPR003594">
    <property type="entry name" value="HATPase_dom"/>
</dbReference>
<keyword evidence="3" id="KW-0547">Nucleotide-binding</keyword>
<protein>
    <submittedName>
        <fullName evidence="3">ATP-binding protein</fullName>
    </submittedName>
</protein>
<sequence length="120" mass="12693">MGLLAVESSVVLVRELVRYALANWAFGRAAIDDTVVVASEIVTNAVKAAYGREIRVRVAVRDGSALFECWDPSPELPRARRAGPDDLDGRGLAIVAAYAKESGVRPSGTGVGKVVWAVIG</sequence>
<dbReference type="RefSeq" id="WP_378298615.1">
    <property type="nucleotide sequence ID" value="NZ_JBHTJA010000020.1"/>
</dbReference>
<dbReference type="EMBL" id="JBHTJA010000020">
    <property type="protein sequence ID" value="MFD0901396.1"/>
    <property type="molecule type" value="Genomic_DNA"/>
</dbReference>
<proteinExistence type="predicted"/>
<accession>A0ABW3ER06</accession>
<evidence type="ECO:0000259" key="2">
    <source>
        <dbReference type="Pfam" id="PF13581"/>
    </source>
</evidence>
<keyword evidence="3" id="KW-0067">ATP-binding</keyword>
<keyword evidence="1" id="KW-0418">Kinase</keyword>
<dbReference type="GO" id="GO:0005524">
    <property type="term" value="F:ATP binding"/>
    <property type="evidence" value="ECO:0007669"/>
    <property type="project" value="UniProtKB-KW"/>
</dbReference>
<dbReference type="PANTHER" id="PTHR35526">
    <property type="entry name" value="ANTI-SIGMA-F FACTOR RSBW-RELATED"/>
    <property type="match status" value="1"/>
</dbReference>
<dbReference type="Gene3D" id="3.30.565.10">
    <property type="entry name" value="Histidine kinase-like ATPase, C-terminal domain"/>
    <property type="match status" value="1"/>
</dbReference>
<organism evidence="3 4">
    <name type="scientific">Actinomadura sediminis</name>
    <dbReference type="NCBI Taxonomy" id="1038904"/>
    <lineage>
        <taxon>Bacteria</taxon>
        <taxon>Bacillati</taxon>
        <taxon>Actinomycetota</taxon>
        <taxon>Actinomycetes</taxon>
        <taxon>Streptosporangiales</taxon>
        <taxon>Thermomonosporaceae</taxon>
        <taxon>Actinomadura</taxon>
    </lineage>
</organism>
<name>A0ABW3ER06_9ACTN</name>
<dbReference type="Proteomes" id="UP001596972">
    <property type="component" value="Unassembled WGS sequence"/>
</dbReference>
<evidence type="ECO:0000256" key="1">
    <source>
        <dbReference type="ARBA" id="ARBA00022527"/>
    </source>
</evidence>
<feature type="domain" description="Histidine kinase/HSP90-like ATPase" evidence="2">
    <location>
        <begin position="9"/>
        <end position="117"/>
    </location>
</feature>
<dbReference type="PANTHER" id="PTHR35526:SF3">
    <property type="entry name" value="ANTI-SIGMA-F FACTOR RSBW"/>
    <property type="match status" value="1"/>
</dbReference>
<evidence type="ECO:0000313" key="3">
    <source>
        <dbReference type="EMBL" id="MFD0901396.1"/>
    </source>
</evidence>
<dbReference type="InterPro" id="IPR050267">
    <property type="entry name" value="Anti-sigma-factor_SerPK"/>
</dbReference>
<dbReference type="Pfam" id="PF13581">
    <property type="entry name" value="HATPase_c_2"/>
    <property type="match status" value="1"/>
</dbReference>